<dbReference type="EMBL" id="PQFF01000087">
    <property type="protein sequence ID" value="RHZ83550.1"/>
    <property type="molecule type" value="Genomic_DNA"/>
</dbReference>
<reference evidence="1 2" key="1">
    <citation type="submission" date="2018-08" db="EMBL/GenBank/DDBJ databases">
        <title>Genome and evolution of the arbuscular mycorrhizal fungus Diversispora epigaea (formerly Glomus versiforme) and its bacterial endosymbionts.</title>
        <authorList>
            <person name="Sun X."/>
            <person name="Fei Z."/>
            <person name="Harrison M."/>
        </authorList>
    </citation>
    <scope>NUCLEOTIDE SEQUENCE [LARGE SCALE GENOMIC DNA]</scope>
    <source>
        <strain evidence="1 2">IT104</strain>
    </source>
</reference>
<name>A0A397JFY7_9GLOM</name>
<organism evidence="1 2">
    <name type="scientific">Diversispora epigaea</name>
    <dbReference type="NCBI Taxonomy" id="1348612"/>
    <lineage>
        <taxon>Eukaryota</taxon>
        <taxon>Fungi</taxon>
        <taxon>Fungi incertae sedis</taxon>
        <taxon>Mucoromycota</taxon>
        <taxon>Glomeromycotina</taxon>
        <taxon>Glomeromycetes</taxon>
        <taxon>Diversisporales</taxon>
        <taxon>Diversisporaceae</taxon>
        <taxon>Diversispora</taxon>
    </lineage>
</organism>
<keyword evidence="2" id="KW-1185">Reference proteome</keyword>
<evidence type="ECO:0000313" key="2">
    <source>
        <dbReference type="Proteomes" id="UP000266861"/>
    </source>
</evidence>
<comment type="caution">
    <text evidence="1">The sequence shown here is derived from an EMBL/GenBank/DDBJ whole genome shotgun (WGS) entry which is preliminary data.</text>
</comment>
<dbReference type="Proteomes" id="UP000266861">
    <property type="component" value="Unassembled WGS sequence"/>
</dbReference>
<dbReference type="AlphaFoldDB" id="A0A397JFY7"/>
<sequence length="60" mass="7120">MIKKTLWENIVSKMKNEHARILSIWVSSMEKVYKKTLMEEKAKYIGLKQLSICSFLNIED</sequence>
<accession>A0A397JFY7</accession>
<gene>
    <name evidence="1" type="ORF">Glove_91g24</name>
</gene>
<evidence type="ECO:0000313" key="1">
    <source>
        <dbReference type="EMBL" id="RHZ83550.1"/>
    </source>
</evidence>
<proteinExistence type="predicted"/>
<protein>
    <submittedName>
        <fullName evidence="1">Uncharacterized protein</fullName>
    </submittedName>
</protein>